<dbReference type="CDD" id="cd00609">
    <property type="entry name" value="AAT_like"/>
    <property type="match status" value="1"/>
</dbReference>
<dbReference type="Proteomes" id="UP000292120">
    <property type="component" value="Unassembled WGS sequence"/>
</dbReference>
<dbReference type="InterPro" id="IPR015424">
    <property type="entry name" value="PyrdxlP-dep_Trfase"/>
</dbReference>
<dbReference type="GO" id="GO:0030170">
    <property type="term" value="F:pyridoxal phosphate binding"/>
    <property type="evidence" value="ECO:0007669"/>
    <property type="project" value="InterPro"/>
</dbReference>
<sequence length="384" mass="40996">MNPSVHTPPWAAHGGTDAQGVAPHDFSSNANPLPWPEALRQALASADRRHYPAPGYEALCEALAAQQGVSARRIVPTAGSSEAIRRLTLIAHLQGVRTVWVPQPGYGDYAEAARALGLRVLPCPLGEGAAAVHAGEPVLWWLCDPLNPTGRLLSAERVALLAAHLPELPQGSVVALDLAYEPLRMAPRDDAAWAPVWPQVWQLWSPNKALGATGVRAGWLVAPAGLQADSLVQRLWQLAPGWVLSAEGVALLQACLLPEVQAWLAQSRAQLRLWRDDLQGLLKAQGWRVAPTDSHFFLARPPEGLRVDAVAWRAQGLKLRDATSLGAPGWWRLSAQGPQAQQALARALSPVSAQAPVHAPSPDMHAALRTVCSAPATTESGDLP</sequence>
<dbReference type="Pfam" id="PF00155">
    <property type="entry name" value="Aminotran_1_2"/>
    <property type="match status" value="1"/>
</dbReference>
<dbReference type="InterPro" id="IPR015421">
    <property type="entry name" value="PyrdxlP-dep_Trfase_major"/>
</dbReference>
<dbReference type="EMBL" id="SIXI01000001">
    <property type="protein sequence ID" value="TBO34232.1"/>
    <property type="molecule type" value="Genomic_DNA"/>
</dbReference>
<keyword evidence="5" id="KW-0032">Aminotransferase</keyword>
<comment type="cofactor">
    <cofactor evidence="1">
        <name>pyridoxal 5'-phosphate</name>
        <dbReference type="ChEBI" id="CHEBI:597326"/>
    </cofactor>
</comment>
<comment type="caution">
    <text evidence="5">The sequence shown here is derived from an EMBL/GenBank/DDBJ whole genome shotgun (WGS) entry which is preliminary data.</text>
</comment>
<feature type="domain" description="Aminotransferase class I/classII large" evidence="4">
    <location>
        <begin position="26"/>
        <end position="341"/>
    </location>
</feature>
<evidence type="ECO:0000256" key="1">
    <source>
        <dbReference type="ARBA" id="ARBA00001933"/>
    </source>
</evidence>
<evidence type="ECO:0000259" key="4">
    <source>
        <dbReference type="Pfam" id="PF00155"/>
    </source>
</evidence>
<protein>
    <submittedName>
        <fullName evidence="5">Histidinol-phosphate aminotransferase family protein</fullName>
    </submittedName>
</protein>
<dbReference type="PANTHER" id="PTHR42885:SF1">
    <property type="entry name" value="THREONINE-PHOSPHATE DECARBOXYLASE"/>
    <property type="match status" value="1"/>
</dbReference>
<name>A0A4Q9H2C6_9BURK</name>
<evidence type="ECO:0000313" key="6">
    <source>
        <dbReference type="Proteomes" id="UP000292120"/>
    </source>
</evidence>
<dbReference type="OrthoDB" id="9813612at2"/>
<proteinExistence type="predicted"/>
<dbReference type="SUPFAM" id="SSF53383">
    <property type="entry name" value="PLP-dependent transferases"/>
    <property type="match status" value="1"/>
</dbReference>
<keyword evidence="6" id="KW-1185">Reference proteome</keyword>
<dbReference type="InterPro" id="IPR015422">
    <property type="entry name" value="PyrdxlP-dep_Trfase_small"/>
</dbReference>
<accession>A0A4Q9H2C6</accession>
<organism evidence="5 6">
    <name type="scientific">Aquabacterium lacunae</name>
    <dbReference type="NCBI Taxonomy" id="2528630"/>
    <lineage>
        <taxon>Bacteria</taxon>
        <taxon>Pseudomonadati</taxon>
        <taxon>Pseudomonadota</taxon>
        <taxon>Betaproteobacteria</taxon>
        <taxon>Burkholderiales</taxon>
        <taxon>Aquabacterium</taxon>
    </lineage>
</organism>
<dbReference type="Gene3D" id="3.90.1150.10">
    <property type="entry name" value="Aspartate Aminotransferase, domain 1"/>
    <property type="match status" value="1"/>
</dbReference>
<evidence type="ECO:0000256" key="2">
    <source>
        <dbReference type="ARBA" id="ARBA00022898"/>
    </source>
</evidence>
<dbReference type="AlphaFoldDB" id="A0A4Q9H2C6"/>
<reference evidence="5 6" key="1">
    <citation type="submission" date="2019-02" db="EMBL/GenBank/DDBJ databases">
        <title>Aquabacterium sp. strain KMB7.</title>
        <authorList>
            <person name="Chen W.-M."/>
        </authorList>
    </citation>
    <scope>NUCLEOTIDE SEQUENCE [LARGE SCALE GENOMIC DNA]</scope>
    <source>
        <strain evidence="5 6">KMB7</strain>
    </source>
</reference>
<evidence type="ECO:0000256" key="3">
    <source>
        <dbReference type="SAM" id="MobiDB-lite"/>
    </source>
</evidence>
<dbReference type="PANTHER" id="PTHR42885">
    <property type="entry name" value="HISTIDINOL-PHOSPHATE AMINOTRANSFERASE-RELATED"/>
    <property type="match status" value="1"/>
</dbReference>
<dbReference type="Gene3D" id="3.40.640.10">
    <property type="entry name" value="Type I PLP-dependent aspartate aminotransferase-like (Major domain)"/>
    <property type="match status" value="1"/>
</dbReference>
<evidence type="ECO:0000313" key="5">
    <source>
        <dbReference type="EMBL" id="TBO34232.1"/>
    </source>
</evidence>
<dbReference type="GO" id="GO:0008483">
    <property type="term" value="F:transaminase activity"/>
    <property type="evidence" value="ECO:0007669"/>
    <property type="project" value="UniProtKB-KW"/>
</dbReference>
<dbReference type="InterPro" id="IPR004839">
    <property type="entry name" value="Aminotransferase_I/II_large"/>
</dbReference>
<gene>
    <name evidence="5" type="ORF">EYS42_02010</name>
</gene>
<dbReference type="RefSeq" id="WP_130966182.1">
    <property type="nucleotide sequence ID" value="NZ_SIXI01000001.1"/>
</dbReference>
<keyword evidence="2" id="KW-0663">Pyridoxal phosphate</keyword>
<feature type="region of interest" description="Disordered" evidence="3">
    <location>
        <begin position="1"/>
        <end position="29"/>
    </location>
</feature>
<keyword evidence="5" id="KW-0808">Transferase</keyword>